<evidence type="ECO:0000313" key="2">
    <source>
        <dbReference type="Proteomes" id="UP000054653"/>
    </source>
</evidence>
<sequence>MVHITVILEEEAFEENGSLYSKNMECRFLPGSWCSALSPTDNVGIIRKCDTNYLKLGWDCFEN</sequence>
<name>A0A0V1DD56_TRIBR</name>
<accession>A0A0V1DD56</accession>
<keyword evidence="2" id="KW-1185">Reference proteome</keyword>
<reference evidence="1 2" key="1">
    <citation type="submission" date="2015-01" db="EMBL/GenBank/DDBJ databases">
        <title>Evolution of Trichinella species and genotypes.</title>
        <authorList>
            <person name="Korhonen P.K."/>
            <person name="Edoardo P."/>
            <person name="Giuseppe L.R."/>
            <person name="Gasser R.B."/>
        </authorList>
    </citation>
    <scope>NUCLEOTIDE SEQUENCE [LARGE SCALE GENOMIC DNA]</scope>
    <source>
        <strain evidence="1">ISS120</strain>
    </source>
</reference>
<dbReference type="EMBL" id="JYDI01000013">
    <property type="protein sequence ID" value="KRY59402.1"/>
    <property type="molecule type" value="Genomic_DNA"/>
</dbReference>
<comment type="caution">
    <text evidence="1">The sequence shown here is derived from an EMBL/GenBank/DDBJ whole genome shotgun (WGS) entry which is preliminary data.</text>
</comment>
<gene>
    <name evidence="1" type="ORF">T03_10238</name>
</gene>
<dbReference type="AlphaFoldDB" id="A0A0V1DD56"/>
<protein>
    <submittedName>
        <fullName evidence="1">Uncharacterized protein</fullName>
    </submittedName>
</protein>
<proteinExistence type="predicted"/>
<dbReference type="Proteomes" id="UP000054653">
    <property type="component" value="Unassembled WGS sequence"/>
</dbReference>
<organism evidence="1 2">
    <name type="scientific">Trichinella britovi</name>
    <name type="common">Parasitic roundworm</name>
    <dbReference type="NCBI Taxonomy" id="45882"/>
    <lineage>
        <taxon>Eukaryota</taxon>
        <taxon>Metazoa</taxon>
        <taxon>Ecdysozoa</taxon>
        <taxon>Nematoda</taxon>
        <taxon>Enoplea</taxon>
        <taxon>Dorylaimia</taxon>
        <taxon>Trichinellida</taxon>
        <taxon>Trichinellidae</taxon>
        <taxon>Trichinella</taxon>
    </lineage>
</organism>
<evidence type="ECO:0000313" key="1">
    <source>
        <dbReference type="EMBL" id="KRY59402.1"/>
    </source>
</evidence>